<reference evidence="2 3" key="1">
    <citation type="submission" date="2021-03" db="EMBL/GenBank/DDBJ databases">
        <title>Genomic Encyclopedia of Type Strains, Phase IV (KMG-IV): sequencing the most valuable type-strain genomes for metagenomic binning, comparative biology and taxonomic classification.</title>
        <authorList>
            <person name="Goeker M."/>
        </authorList>
    </citation>
    <scope>NUCLEOTIDE SEQUENCE [LARGE SCALE GENOMIC DNA]</scope>
    <source>
        <strain evidence="2 3">DSM 26048</strain>
    </source>
</reference>
<dbReference type="GO" id="GO:0016853">
    <property type="term" value="F:isomerase activity"/>
    <property type="evidence" value="ECO:0007669"/>
    <property type="project" value="UniProtKB-KW"/>
</dbReference>
<gene>
    <name evidence="2" type="ORF">J2Z66_008209</name>
</gene>
<dbReference type="RefSeq" id="WP_209979119.1">
    <property type="nucleotide sequence ID" value="NZ_JAGGLB010000051.1"/>
</dbReference>
<feature type="domain" description="Xylose isomerase-like TIM barrel" evidence="1">
    <location>
        <begin position="20"/>
        <end position="261"/>
    </location>
</feature>
<dbReference type="Proteomes" id="UP001519287">
    <property type="component" value="Unassembled WGS sequence"/>
</dbReference>
<dbReference type="InterPro" id="IPR050312">
    <property type="entry name" value="IolE/XylAMocC-like"/>
</dbReference>
<accession>A0ABS4J9P1</accession>
<dbReference type="Pfam" id="PF01261">
    <property type="entry name" value="AP_endonuc_2"/>
    <property type="match status" value="1"/>
</dbReference>
<organism evidence="2 3">
    <name type="scientific">Paenibacillus eucommiae</name>
    <dbReference type="NCBI Taxonomy" id="1355755"/>
    <lineage>
        <taxon>Bacteria</taxon>
        <taxon>Bacillati</taxon>
        <taxon>Bacillota</taxon>
        <taxon>Bacilli</taxon>
        <taxon>Bacillales</taxon>
        <taxon>Paenibacillaceae</taxon>
        <taxon>Paenibacillus</taxon>
    </lineage>
</organism>
<sequence>MIKLACMSWVYANVSFEQALQRIAQAGYRYVSFGLPHEGKPAFDDSLQGEADRILRLLDRHGLQPLTLVSTDSLAPDQPLALALNRMEFAKALGVQELLSLGTWGYHQFPNEPRSGEEMKIVNDAFDEKFRLLGEEAGKRGLMISIKPHTGNTATGQVIAETLHRIGSPFVKACYDPGNVRFYEGIEPKEDVSAIAGQTISFVAKEHKGAQFESNFPIPGQGEVDFPAQFSILKAAGFDGPVIVERIDGQGESLTVEAFDERNAHARANLEAMLAEVGLDVS</sequence>
<keyword evidence="3" id="KW-1185">Reference proteome</keyword>
<evidence type="ECO:0000259" key="1">
    <source>
        <dbReference type="Pfam" id="PF01261"/>
    </source>
</evidence>
<evidence type="ECO:0000313" key="2">
    <source>
        <dbReference type="EMBL" id="MBP1996561.1"/>
    </source>
</evidence>
<dbReference type="Gene3D" id="3.20.20.150">
    <property type="entry name" value="Divalent-metal-dependent TIM barrel enzymes"/>
    <property type="match status" value="1"/>
</dbReference>
<proteinExistence type="predicted"/>
<dbReference type="PANTHER" id="PTHR12110">
    <property type="entry name" value="HYDROXYPYRUVATE ISOMERASE"/>
    <property type="match status" value="1"/>
</dbReference>
<dbReference type="InterPro" id="IPR036237">
    <property type="entry name" value="Xyl_isomerase-like_sf"/>
</dbReference>
<dbReference type="EMBL" id="JAGGLB010000051">
    <property type="protein sequence ID" value="MBP1996561.1"/>
    <property type="molecule type" value="Genomic_DNA"/>
</dbReference>
<protein>
    <submittedName>
        <fullName evidence="2">Sugar phosphate isomerase/epimerase</fullName>
    </submittedName>
</protein>
<name>A0ABS4J9P1_9BACL</name>
<dbReference type="InterPro" id="IPR013022">
    <property type="entry name" value="Xyl_isomerase-like_TIM-brl"/>
</dbReference>
<comment type="caution">
    <text evidence="2">The sequence shown here is derived from an EMBL/GenBank/DDBJ whole genome shotgun (WGS) entry which is preliminary data.</text>
</comment>
<dbReference type="SUPFAM" id="SSF51658">
    <property type="entry name" value="Xylose isomerase-like"/>
    <property type="match status" value="1"/>
</dbReference>
<evidence type="ECO:0000313" key="3">
    <source>
        <dbReference type="Proteomes" id="UP001519287"/>
    </source>
</evidence>
<keyword evidence="2" id="KW-0413">Isomerase</keyword>